<dbReference type="GO" id="GO:0008270">
    <property type="term" value="F:zinc ion binding"/>
    <property type="evidence" value="ECO:0007669"/>
    <property type="project" value="UniProtKB-KW"/>
</dbReference>
<evidence type="ECO:0000256" key="4">
    <source>
        <dbReference type="PROSITE-ProRule" id="PRU00134"/>
    </source>
</evidence>
<proteinExistence type="predicted"/>
<keyword evidence="1" id="KW-0479">Metal-binding</keyword>
<evidence type="ECO:0000256" key="5">
    <source>
        <dbReference type="SAM" id="MobiDB-lite"/>
    </source>
</evidence>
<dbReference type="Pfam" id="PF01753">
    <property type="entry name" value="zf-MYND"/>
    <property type="match status" value="1"/>
</dbReference>
<dbReference type="EMBL" id="MU151167">
    <property type="protein sequence ID" value="KAF9448254.1"/>
    <property type="molecule type" value="Genomic_DNA"/>
</dbReference>
<gene>
    <name evidence="7" type="ORF">P691DRAFT_775533</name>
</gene>
<accession>A0A9P6C4A6</accession>
<dbReference type="Gene3D" id="6.10.140.2220">
    <property type="match status" value="1"/>
</dbReference>
<evidence type="ECO:0000313" key="8">
    <source>
        <dbReference type="Proteomes" id="UP000807342"/>
    </source>
</evidence>
<reference evidence="7" key="1">
    <citation type="submission" date="2020-11" db="EMBL/GenBank/DDBJ databases">
        <authorList>
            <consortium name="DOE Joint Genome Institute"/>
            <person name="Ahrendt S."/>
            <person name="Riley R."/>
            <person name="Andreopoulos W."/>
            <person name="Labutti K."/>
            <person name="Pangilinan J."/>
            <person name="Ruiz-Duenas F.J."/>
            <person name="Barrasa J.M."/>
            <person name="Sanchez-Garcia M."/>
            <person name="Camarero S."/>
            <person name="Miyauchi S."/>
            <person name="Serrano A."/>
            <person name="Linde D."/>
            <person name="Babiker R."/>
            <person name="Drula E."/>
            <person name="Ayuso-Fernandez I."/>
            <person name="Pacheco R."/>
            <person name="Padilla G."/>
            <person name="Ferreira P."/>
            <person name="Barriuso J."/>
            <person name="Kellner H."/>
            <person name="Castanera R."/>
            <person name="Alfaro M."/>
            <person name="Ramirez L."/>
            <person name="Pisabarro A.G."/>
            <person name="Kuo A."/>
            <person name="Tritt A."/>
            <person name="Lipzen A."/>
            <person name="He G."/>
            <person name="Yan M."/>
            <person name="Ng V."/>
            <person name="Cullen D."/>
            <person name="Martin F."/>
            <person name="Rosso M.-N."/>
            <person name="Henrissat B."/>
            <person name="Hibbett D."/>
            <person name="Martinez A.T."/>
            <person name="Grigoriev I.V."/>
        </authorList>
    </citation>
    <scope>NUCLEOTIDE SEQUENCE</scope>
    <source>
        <strain evidence="7">MF-IS2</strain>
    </source>
</reference>
<dbReference type="InterPro" id="IPR002893">
    <property type="entry name" value="Znf_MYND"/>
</dbReference>
<dbReference type="OrthoDB" id="341421at2759"/>
<evidence type="ECO:0000313" key="7">
    <source>
        <dbReference type="EMBL" id="KAF9448254.1"/>
    </source>
</evidence>
<evidence type="ECO:0000256" key="2">
    <source>
        <dbReference type="ARBA" id="ARBA00022771"/>
    </source>
</evidence>
<evidence type="ECO:0000256" key="1">
    <source>
        <dbReference type="ARBA" id="ARBA00022723"/>
    </source>
</evidence>
<dbReference type="SUPFAM" id="SSF144232">
    <property type="entry name" value="HIT/MYND zinc finger-like"/>
    <property type="match status" value="1"/>
</dbReference>
<keyword evidence="3" id="KW-0862">Zinc</keyword>
<name>A0A9P6C4A6_9AGAR</name>
<evidence type="ECO:0000256" key="3">
    <source>
        <dbReference type="ARBA" id="ARBA00022833"/>
    </source>
</evidence>
<comment type="caution">
    <text evidence="7">The sequence shown here is derived from an EMBL/GenBank/DDBJ whole genome shotgun (WGS) entry which is preliminary data.</text>
</comment>
<dbReference type="Proteomes" id="UP000807342">
    <property type="component" value="Unassembled WGS sequence"/>
</dbReference>
<keyword evidence="8" id="KW-1185">Reference proteome</keyword>
<feature type="region of interest" description="Disordered" evidence="5">
    <location>
        <begin position="1"/>
        <end position="36"/>
    </location>
</feature>
<dbReference type="PROSITE" id="PS50865">
    <property type="entry name" value="ZF_MYND_2"/>
    <property type="match status" value="1"/>
</dbReference>
<feature type="domain" description="MYND-type" evidence="6">
    <location>
        <begin position="266"/>
        <end position="300"/>
    </location>
</feature>
<dbReference type="AlphaFoldDB" id="A0A9P6C4A6"/>
<organism evidence="7 8">
    <name type="scientific">Macrolepiota fuliginosa MF-IS2</name>
    <dbReference type="NCBI Taxonomy" id="1400762"/>
    <lineage>
        <taxon>Eukaryota</taxon>
        <taxon>Fungi</taxon>
        <taxon>Dikarya</taxon>
        <taxon>Basidiomycota</taxon>
        <taxon>Agaricomycotina</taxon>
        <taxon>Agaricomycetes</taxon>
        <taxon>Agaricomycetidae</taxon>
        <taxon>Agaricales</taxon>
        <taxon>Agaricineae</taxon>
        <taxon>Agaricaceae</taxon>
        <taxon>Macrolepiota</taxon>
    </lineage>
</organism>
<protein>
    <recommendedName>
        <fullName evidence="6">MYND-type domain-containing protein</fullName>
    </recommendedName>
</protein>
<keyword evidence="2 4" id="KW-0863">Zinc-finger</keyword>
<sequence>MRKYRKNTPTANAGQKPEGPKQHTATQGPKVLEPSDIPRDYIIDTLGSMNIFISKDSRLKKDRLRHRLEKGLDASQRYTGIFGDAKAVVNPPDYPAWPDNQDLEAAMDRRVWGGFMKHEEDQPVGFMRLRELILSLVKAQKQGKHTVIFAEGSTALIVKMLGICAPKVTRPLIVVGYMSVSGTKQVNLADLLKRLIPEDQQSSVTRVFTTTSEQNLFWHLLNQNGNRLPPSFQPEGLGEGYQAGFVLPICQLSMEDVGRLNKSEGCVMCGNPSRAVCTRCMDTDYCMCQKEHWKEHKVLCRSISELPWMMVTLQPSLHAFVTGINRYYDLDDGLKTTQSDSQPSAPLNIHGEKYHLLKLQLSLGNIDDPHFLVYDRYRSFQLLFRPDDNHLTFAIAVQAMDGYPKMYRWAKREGDWDWSICFALGPDKDPRW</sequence>
<evidence type="ECO:0000259" key="6">
    <source>
        <dbReference type="PROSITE" id="PS50865"/>
    </source>
</evidence>